<feature type="compositionally biased region" description="Polar residues" evidence="7">
    <location>
        <begin position="1204"/>
        <end position="1217"/>
    </location>
</feature>
<dbReference type="InterPro" id="IPR002182">
    <property type="entry name" value="NB-ARC"/>
</dbReference>
<accession>A0A8T0PQ50</accession>
<dbReference type="PRINTS" id="PR00364">
    <property type="entry name" value="DISEASERSIST"/>
</dbReference>
<dbReference type="GO" id="GO:0043531">
    <property type="term" value="F:ADP binding"/>
    <property type="evidence" value="ECO:0007669"/>
    <property type="project" value="InterPro"/>
</dbReference>
<dbReference type="Pfam" id="PF23559">
    <property type="entry name" value="WHD_DRP"/>
    <property type="match status" value="1"/>
</dbReference>
<dbReference type="InterPro" id="IPR041118">
    <property type="entry name" value="Rx_N"/>
</dbReference>
<dbReference type="GO" id="GO:0051707">
    <property type="term" value="P:response to other organism"/>
    <property type="evidence" value="ECO:0007669"/>
    <property type="project" value="UniProtKB-ARBA"/>
</dbReference>
<feature type="chain" id="PRO_5036274679" description="AAA+ ATPase domain-containing protein" evidence="8">
    <location>
        <begin position="19"/>
        <end position="1554"/>
    </location>
</feature>
<protein>
    <recommendedName>
        <fullName evidence="15">AAA+ ATPase domain-containing protein</fullName>
    </recommendedName>
</protein>
<evidence type="ECO:0000256" key="5">
    <source>
        <dbReference type="ARBA" id="ARBA00022821"/>
    </source>
</evidence>
<dbReference type="InterPro" id="IPR058922">
    <property type="entry name" value="WHD_DRP"/>
</dbReference>
<dbReference type="GO" id="GO:0005524">
    <property type="term" value="F:ATP binding"/>
    <property type="evidence" value="ECO:0007669"/>
    <property type="project" value="UniProtKB-KW"/>
</dbReference>
<evidence type="ECO:0000256" key="6">
    <source>
        <dbReference type="ARBA" id="ARBA00022840"/>
    </source>
</evidence>
<sequence>MRMASALIGAAFSLVLKALSPVMDPVLEAWAACKNLGPNVMALKMELLCVKAVLEGNLDMEIHNAALEELLQNLHDLAYDAEDVLDELDYFRIQDELDGTFDAVDKHPKGCAYNLVFNTTHSAKAVGKLIWPPACCSSAAAAPGASRRRRKAHGSISSPAHTNQLADEGEVNGCMRKLASGPSNTIHAVSKCLPCSSLPPVHSDDDDNSGGGCNEHAKETTKLEFNRVEVSKRIGDILEKLQPMCQRICMVLGALRSNQRTVLDHTQSRLATTSKSIEPKLYGRGPVIKSIIHDITQGKYSGQDLTVLPIVGPGGMGKTALAQHIYHSQELLGHFDAKVWICVSLKFNVDQLLEGIEKQISKVDNENRGTAAELIEQRLKSKRFFLVLDDMWECSNKDEWKRLLLPLKSSQKKGNIIIVTTRRPAVAETVTKTNDSIELGGLAYEEFKELFLAFVFDDEQSRMDHPELVETGDKIMEKLKGSPLAAKTVCTLLRKHLDFYHWKRVLESQEWKEQKDKNDIMPALKLSYDYLPFYLQPCFSYCALFPQDYKFGREELIHLWIGLDVLHLCGENKRIEDIGLSHLEELVDHGFLKNEEENDGQTYYVIHDLLHELALKVSSREFLSIYSYNVGSIQVPQFVRHLSINIDDNSVKDKLTFDSCRRDLSTLHRRLKVENLHTLMLFGRCHGSFVKTFASLFKEAKFIRVLFLSGASYNMEDLLPNFWKLIHLRYLRIEIGYFYKIELPSNISLLYHLKVLDLQSCNVQNFLPRDITNLTKLRYLLVRNNEMHSSIFEVGKLKWLQELRRFVVKNETQGFELRQIGDLEELCGSLLIDNLEKVEVKEEAAEAKLTQKGHLHELELCWDTDRSTKDSAQDDQVLENLKPNSNLLKLSIRGHGGATYPSWLGDEDLFVKNLESLHLDDVSWENVPPLGGLWLVNEHGEEHLGCIPHNSFQNLKRLEFNKVPRLKKWVESSPCHSFPHLEVLVMTHCSELTALSFSHSACCQRRQEDVKVNWFPKLKMLVIEDCPKLLSFAPVPWTSAMCYTRIQGVGLGFWRLICKENYHFGYSLEIDGKDDLDSTSWSWDLLAFDNLTELKRLEMNRCPPLPLHHLQTLPSLKILSLQNSSTIVFPLVEGERHAKYQFPVECIIIGSSDASAKELTQLLAYFRKLSDLRVGSCAKITGLGVVEKQATATPAPPSLATKADSAQTEQHQQQDGSTKGEDEGLLLLPPQLQSLEIRHCPSLRSNPIHYSRETLPTGGGQGLQGLRSLQSLKIGDCPRFLSAYSSSSSTACLPFPASLKRLSLYGAVGMATLLPLSNLTSLEDLAIRGCGDLRVEGLHTLLIQGGLTKLTIRGTPNLFADFKPSPPHEQELSSSSSKLKKLHTDDVAGLLAAPICSFTSSSLTELDFWGDREVERLTKEQEEALQLLTSLERTRFWHCSLLQCLPAGLHRLPNLKRLVIFHCAAIRSLPKDGLPGSLQELEIDSCPAIRSMPKECLPSSLQKLVIVNCPAIGSLPKVGDLPSLLRELDVSDRNSEELRRQCRKLIGTIPIVRI</sequence>
<keyword evidence="3" id="KW-0677">Repeat</keyword>
<feature type="compositionally biased region" description="Low complexity" evidence="7">
    <location>
        <begin position="1191"/>
        <end position="1203"/>
    </location>
</feature>
<feature type="region of interest" description="Disordered" evidence="7">
    <location>
        <begin position="1191"/>
        <end position="1223"/>
    </location>
</feature>
<dbReference type="InterPro" id="IPR036388">
    <property type="entry name" value="WH-like_DNA-bd_sf"/>
</dbReference>
<feature type="domain" description="Disease resistance protein winged helix" evidence="11">
    <location>
        <begin position="544"/>
        <end position="614"/>
    </location>
</feature>
<evidence type="ECO:0000256" key="2">
    <source>
        <dbReference type="ARBA" id="ARBA00022614"/>
    </source>
</evidence>
<dbReference type="Proteomes" id="UP000823388">
    <property type="component" value="Chromosome 8K"/>
</dbReference>
<dbReference type="SUPFAM" id="SSF52540">
    <property type="entry name" value="P-loop containing nucleoside triphosphate hydrolases"/>
    <property type="match status" value="1"/>
</dbReference>
<dbReference type="InterPro" id="IPR042197">
    <property type="entry name" value="Apaf_helical"/>
</dbReference>
<evidence type="ECO:0000256" key="7">
    <source>
        <dbReference type="SAM" id="MobiDB-lite"/>
    </source>
</evidence>
<keyword evidence="5" id="KW-0611">Plant defense</keyword>
<dbReference type="EMBL" id="CM029051">
    <property type="protein sequence ID" value="KAG2562699.1"/>
    <property type="molecule type" value="Genomic_DNA"/>
</dbReference>
<feature type="domain" description="NB-ARC" evidence="9">
    <location>
        <begin position="302"/>
        <end position="459"/>
    </location>
</feature>
<keyword evidence="8" id="KW-0732">Signal</keyword>
<comment type="caution">
    <text evidence="13">The sequence shown here is derived from an EMBL/GenBank/DDBJ whole genome shotgun (WGS) entry which is preliminary data.</text>
</comment>
<dbReference type="PANTHER" id="PTHR36766">
    <property type="entry name" value="PLANT BROAD-SPECTRUM MILDEW RESISTANCE PROTEIN RPW8"/>
    <property type="match status" value="1"/>
</dbReference>
<dbReference type="InterPro" id="IPR056789">
    <property type="entry name" value="LRR_R13L1-DRL21"/>
</dbReference>
<dbReference type="Gene3D" id="1.10.10.10">
    <property type="entry name" value="Winged helix-like DNA-binding domain superfamily/Winged helix DNA-binding domain"/>
    <property type="match status" value="1"/>
</dbReference>
<dbReference type="InterPro" id="IPR032675">
    <property type="entry name" value="LRR_dom_sf"/>
</dbReference>
<evidence type="ECO:0000259" key="12">
    <source>
        <dbReference type="Pfam" id="PF25019"/>
    </source>
</evidence>
<keyword evidence="14" id="KW-1185">Reference proteome</keyword>
<keyword evidence="2" id="KW-0433">Leucine-rich repeat</keyword>
<dbReference type="Pfam" id="PF18052">
    <property type="entry name" value="Rx_N"/>
    <property type="match status" value="1"/>
</dbReference>
<keyword evidence="4" id="KW-0547">Nucleotide-binding</keyword>
<evidence type="ECO:0008006" key="15">
    <source>
        <dbReference type="Google" id="ProtNLM"/>
    </source>
</evidence>
<evidence type="ECO:0000259" key="9">
    <source>
        <dbReference type="Pfam" id="PF00931"/>
    </source>
</evidence>
<comment type="similarity">
    <text evidence="1">Belongs to the disease resistance NB-LRR family.</text>
</comment>
<evidence type="ECO:0000256" key="8">
    <source>
        <dbReference type="SAM" id="SignalP"/>
    </source>
</evidence>
<dbReference type="Pfam" id="PF00931">
    <property type="entry name" value="NB-ARC"/>
    <property type="match status" value="1"/>
</dbReference>
<evidence type="ECO:0000256" key="3">
    <source>
        <dbReference type="ARBA" id="ARBA00022737"/>
    </source>
</evidence>
<feature type="signal peptide" evidence="8">
    <location>
        <begin position="1"/>
        <end position="18"/>
    </location>
</feature>
<dbReference type="SUPFAM" id="SSF52058">
    <property type="entry name" value="L domain-like"/>
    <property type="match status" value="2"/>
</dbReference>
<dbReference type="Gene3D" id="3.80.10.10">
    <property type="entry name" value="Ribonuclease Inhibitor"/>
    <property type="match status" value="4"/>
</dbReference>
<dbReference type="Gene3D" id="1.10.8.430">
    <property type="entry name" value="Helical domain of apoptotic protease-activating factors"/>
    <property type="match status" value="1"/>
</dbReference>
<dbReference type="Gene3D" id="3.40.50.300">
    <property type="entry name" value="P-loop containing nucleotide triphosphate hydrolases"/>
    <property type="match status" value="1"/>
</dbReference>
<feature type="domain" description="Disease resistance N-terminal" evidence="10">
    <location>
        <begin position="31"/>
        <end position="95"/>
    </location>
</feature>
<dbReference type="PANTHER" id="PTHR36766:SF40">
    <property type="entry name" value="DISEASE RESISTANCE PROTEIN RGA3"/>
    <property type="match status" value="1"/>
</dbReference>
<dbReference type="Gene3D" id="1.20.5.4130">
    <property type="match status" value="1"/>
</dbReference>
<evidence type="ECO:0000313" key="14">
    <source>
        <dbReference type="Proteomes" id="UP000823388"/>
    </source>
</evidence>
<dbReference type="Pfam" id="PF25019">
    <property type="entry name" value="LRR_R13L1-DRL21"/>
    <property type="match status" value="1"/>
</dbReference>
<evidence type="ECO:0000256" key="1">
    <source>
        <dbReference type="ARBA" id="ARBA00008894"/>
    </source>
</evidence>
<evidence type="ECO:0000259" key="10">
    <source>
        <dbReference type="Pfam" id="PF18052"/>
    </source>
</evidence>
<feature type="domain" description="R13L1/DRL21-like LRR repeat region" evidence="12">
    <location>
        <begin position="817"/>
        <end position="933"/>
    </location>
</feature>
<reference evidence="13" key="1">
    <citation type="submission" date="2020-05" db="EMBL/GenBank/DDBJ databases">
        <title>WGS assembly of Panicum virgatum.</title>
        <authorList>
            <person name="Lovell J.T."/>
            <person name="Jenkins J."/>
            <person name="Shu S."/>
            <person name="Juenger T.E."/>
            <person name="Schmutz J."/>
        </authorList>
    </citation>
    <scope>NUCLEOTIDE SEQUENCE</scope>
    <source>
        <strain evidence="13">AP13</strain>
    </source>
</reference>
<evidence type="ECO:0000313" key="13">
    <source>
        <dbReference type="EMBL" id="KAG2562699.1"/>
    </source>
</evidence>
<dbReference type="InterPro" id="IPR027417">
    <property type="entry name" value="P-loop_NTPase"/>
</dbReference>
<gene>
    <name evidence="13" type="ORF">PVAP13_8KG244033</name>
</gene>
<dbReference type="GO" id="GO:0006952">
    <property type="term" value="P:defense response"/>
    <property type="evidence" value="ECO:0007669"/>
    <property type="project" value="UniProtKB-KW"/>
</dbReference>
<name>A0A8T0PQ50_PANVG</name>
<keyword evidence="6" id="KW-0067">ATP-binding</keyword>
<proteinExistence type="inferred from homology"/>
<organism evidence="13 14">
    <name type="scientific">Panicum virgatum</name>
    <name type="common">Blackwell switchgrass</name>
    <dbReference type="NCBI Taxonomy" id="38727"/>
    <lineage>
        <taxon>Eukaryota</taxon>
        <taxon>Viridiplantae</taxon>
        <taxon>Streptophyta</taxon>
        <taxon>Embryophyta</taxon>
        <taxon>Tracheophyta</taxon>
        <taxon>Spermatophyta</taxon>
        <taxon>Magnoliopsida</taxon>
        <taxon>Liliopsida</taxon>
        <taxon>Poales</taxon>
        <taxon>Poaceae</taxon>
        <taxon>PACMAD clade</taxon>
        <taxon>Panicoideae</taxon>
        <taxon>Panicodae</taxon>
        <taxon>Paniceae</taxon>
        <taxon>Panicinae</taxon>
        <taxon>Panicum</taxon>
        <taxon>Panicum sect. Hiantes</taxon>
    </lineage>
</organism>
<evidence type="ECO:0000256" key="4">
    <source>
        <dbReference type="ARBA" id="ARBA00022741"/>
    </source>
</evidence>
<evidence type="ECO:0000259" key="11">
    <source>
        <dbReference type="Pfam" id="PF23559"/>
    </source>
</evidence>
<dbReference type="EMBL" id="CM029051">
    <property type="protein sequence ID" value="KAG2562700.1"/>
    <property type="molecule type" value="Genomic_DNA"/>
</dbReference>